<dbReference type="GO" id="GO:0016432">
    <property type="term" value="F:tRNA-uridine aminocarboxypropyltransferase activity"/>
    <property type="evidence" value="ECO:0007669"/>
    <property type="project" value="UniProtKB-EC"/>
</dbReference>
<evidence type="ECO:0000256" key="5">
    <source>
        <dbReference type="ARBA" id="ARBA00034489"/>
    </source>
</evidence>
<keyword evidence="2" id="KW-0808">Transferase</keyword>
<feature type="compositionally biased region" description="Basic and acidic residues" evidence="7">
    <location>
        <begin position="281"/>
        <end position="290"/>
    </location>
</feature>
<dbReference type="GO" id="GO:0008033">
    <property type="term" value="P:tRNA processing"/>
    <property type="evidence" value="ECO:0007669"/>
    <property type="project" value="UniProtKB-KW"/>
</dbReference>
<evidence type="ECO:0000259" key="8">
    <source>
        <dbReference type="SMART" id="SM01144"/>
    </source>
</evidence>
<keyword evidence="4" id="KW-0819">tRNA processing</keyword>
<dbReference type="InterPro" id="IPR005636">
    <property type="entry name" value="DTW"/>
</dbReference>
<feature type="domain" description="DTW" evidence="8">
    <location>
        <begin position="46"/>
        <end position="260"/>
    </location>
</feature>
<dbReference type="PANTHER" id="PTHR21392:SF0">
    <property type="entry name" value="TRNA-URIDINE AMINOCARBOXYPROPYLTRANSFERASE 2"/>
    <property type="match status" value="1"/>
</dbReference>
<organism evidence="9 10">
    <name type="scientific">Canna indica</name>
    <name type="common">Indian-shot</name>
    <dbReference type="NCBI Taxonomy" id="4628"/>
    <lineage>
        <taxon>Eukaryota</taxon>
        <taxon>Viridiplantae</taxon>
        <taxon>Streptophyta</taxon>
        <taxon>Embryophyta</taxon>
        <taxon>Tracheophyta</taxon>
        <taxon>Spermatophyta</taxon>
        <taxon>Magnoliopsida</taxon>
        <taxon>Liliopsida</taxon>
        <taxon>Zingiberales</taxon>
        <taxon>Cannaceae</taxon>
        <taxon>Canna</taxon>
    </lineage>
</organism>
<evidence type="ECO:0000256" key="4">
    <source>
        <dbReference type="ARBA" id="ARBA00022694"/>
    </source>
</evidence>
<comment type="catalytic activity">
    <reaction evidence="6">
        <text>a uridine in tRNA + S-adenosyl-L-methionine = a 3-[(3S)-3-amino-3-carboxypropyl]uridine in tRNA + S-methyl-5'-thioadenosine + H(+)</text>
        <dbReference type="Rhea" id="RHEA:62432"/>
        <dbReference type="Rhea" id="RHEA-COMP:13339"/>
        <dbReference type="Rhea" id="RHEA-COMP:16092"/>
        <dbReference type="ChEBI" id="CHEBI:15378"/>
        <dbReference type="ChEBI" id="CHEBI:17509"/>
        <dbReference type="ChEBI" id="CHEBI:59789"/>
        <dbReference type="ChEBI" id="CHEBI:65315"/>
        <dbReference type="ChEBI" id="CHEBI:82930"/>
        <dbReference type="EC" id="2.5.1.25"/>
    </reaction>
</comment>
<dbReference type="SMART" id="SM01144">
    <property type="entry name" value="DTW"/>
    <property type="match status" value="1"/>
</dbReference>
<evidence type="ECO:0000256" key="1">
    <source>
        <dbReference type="ARBA" id="ARBA00012386"/>
    </source>
</evidence>
<feature type="region of interest" description="Disordered" evidence="7">
    <location>
        <begin position="263"/>
        <end position="299"/>
    </location>
</feature>
<name>A0AAQ3JXB6_9LILI</name>
<comment type="similarity">
    <text evidence="5">Belongs to the TDD superfamily. DTWD2 family.</text>
</comment>
<evidence type="ECO:0000313" key="10">
    <source>
        <dbReference type="Proteomes" id="UP001327560"/>
    </source>
</evidence>
<sequence>MQAMIAVREEGLASLTGVDVDGVDVEDPEEYGIVTEEEDTEEGKKRRNMCWDGCGRPVTVCVCAHLPPQPLPTSTTVIVLHHPHALRRNPLATVPLLARSVLHCHPIPGRRLRLGSHPLLDSLYHHHSRHPMDRPSAAFLFPGGKDLSVVAEAGAPPPVLVVFDGTWRQAKEMVAASLPFLERFAVRVSLGGCDPRAEGPSTFESELVLRKEPFQGCVNTMEAVARALRVMEPNGNGQEVEAVLLSLLRAMVAFQARHLKPMNPRPKLRKKKEMMAAAETTCEKERKDEASEVLDLPCS</sequence>
<evidence type="ECO:0000256" key="6">
    <source>
        <dbReference type="ARBA" id="ARBA00048718"/>
    </source>
</evidence>
<dbReference type="EC" id="2.5.1.25" evidence="1"/>
<keyword evidence="10" id="KW-1185">Reference proteome</keyword>
<dbReference type="InterPro" id="IPR039262">
    <property type="entry name" value="DTWD2/TAPT"/>
</dbReference>
<gene>
    <name evidence="9" type="ORF">Cni_G05520</name>
</gene>
<reference evidence="9 10" key="1">
    <citation type="submission" date="2023-10" db="EMBL/GenBank/DDBJ databases">
        <title>Chromosome-scale genome assembly provides insights into flower coloration mechanisms of Canna indica.</title>
        <authorList>
            <person name="Li C."/>
        </authorList>
    </citation>
    <scope>NUCLEOTIDE SEQUENCE [LARGE SCALE GENOMIC DNA]</scope>
    <source>
        <tissue evidence="9">Flower</tissue>
    </source>
</reference>
<proteinExistence type="inferred from homology"/>
<accession>A0AAQ3JXB6</accession>
<keyword evidence="3" id="KW-0949">S-adenosyl-L-methionine</keyword>
<protein>
    <recommendedName>
        <fullName evidence="1">tRNA-uridine aminocarboxypropyltransferase</fullName>
        <ecNumber evidence="1">2.5.1.25</ecNumber>
    </recommendedName>
</protein>
<evidence type="ECO:0000313" key="9">
    <source>
        <dbReference type="EMBL" id="WOK96812.1"/>
    </source>
</evidence>
<dbReference type="Proteomes" id="UP001327560">
    <property type="component" value="Chromosome 2"/>
</dbReference>
<evidence type="ECO:0000256" key="3">
    <source>
        <dbReference type="ARBA" id="ARBA00022691"/>
    </source>
</evidence>
<dbReference type="Pfam" id="PF03942">
    <property type="entry name" value="DTW"/>
    <property type="match status" value="1"/>
</dbReference>
<evidence type="ECO:0000256" key="7">
    <source>
        <dbReference type="SAM" id="MobiDB-lite"/>
    </source>
</evidence>
<dbReference type="EMBL" id="CP136891">
    <property type="protein sequence ID" value="WOK96812.1"/>
    <property type="molecule type" value="Genomic_DNA"/>
</dbReference>
<dbReference type="AlphaFoldDB" id="A0AAQ3JXB6"/>
<dbReference type="PANTHER" id="PTHR21392">
    <property type="entry name" value="TRNA-URIDINE AMINOCARBOXYPROPYLTRANSFERASE 2"/>
    <property type="match status" value="1"/>
</dbReference>
<evidence type="ECO:0000256" key="2">
    <source>
        <dbReference type="ARBA" id="ARBA00022679"/>
    </source>
</evidence>